<accession>A0ABZ1Z0V1</accession>
<keyword evidence="2" id="KW-1185">Reference proteome</keyword>
<proteinExistence type="predicted"/>
<reference evidence="1" key="1">
    <citation type="submission" date="2022-10" db="EMBL/GenBank/DDBJ databases">
        <title>The complete genomes of actinobacterial strains from the NBC collection.</title>
        <authorList>
            <person name="Joergensen T.S."/>
            <person name="Alvarez Arevalo M."/>
            <person name="Sterndorff E.B."/>
            <person name="Faurdal D."/>
            <person name="Vuksanovic O."/>
            <person name="Mourched A.-S."/>
            <person name="Charusanti P."/>
            <person name="Shaw S."/>
            <person name="Blin K."/>
            <person name="Weber T."/>
        </authorList>
    </citation>
    <scope>NUCLEOTIDE SEQUENCE</scope>
    <source>
        <strain evidence="1">NBC_01482</strain>
    </source>
</reference>
<protein>
    <recommendedName>
        <fullName evidence="3">Antitoxin</fullName>
    </recommendedName>
</protein>
<dbReference type="EMBL" id="CP109441">
    <property type="protein sequence ID" value="WUV47735.1"/>
    <property type="molecule type" value="Genomic_DNA"/>
</dbReference>
<organism evidence="1 2">
    <name type="scientific">Nocardia vinacea</name>
    <dbReference type="NCBI Taxonomy" id="96468"/>
    <lineage>
        <taxon>Bacteria</taxon>
        <taxon>Bacillati</taxon>
        <taxon>Actinomycetota</taxon>
        <taxon>Actinomycetes</taxon>
        <taxon>Mycobacteriales</taxon>
        <taxon>Nocardiaceae</taxon>
        <taxon>Nocardia</taxon>
    </lineage>
</organism>
<dbReference type="RefSeq" id="WP_327100790.1">
    <property type="nucleotide sequence ID" value="NZ_CP109149.1"/>
</dbReference>
<sequence>MKRITISIPDDVAAKAEAAVSHGEAPSVSAWFSDIARREPDWATAREIADELAREAGVTDEDLAWADRVLGLDDAEIGGAA</sequence>
<gene>
    <name evidence="1" type="ORF">OG563_05755</name>
</gene>
<evidence type="ECO:0000313" key="2">
    <source>
        <dbReference type="Proteomes" id="UP001432062"/>
    </source>
</evidence>
<evidence type="ECO:0000313" key="1">
    <source>
        <dbReference type="EMBL" id="WUV47735.1"/>
    </source>
</evidence>
<evidence type="ECO:0008006" key="3">
    <source>
        <dbReference type="Google" id="ProtNLM"/>
    </source>
</evidence>
<name>A0ABZ1Z0V1_9NOCA</name>
<dbReference type="Proteomes" id="UP001432062">
    <property type="component" value="Chromosome"/>
</dbReference>